<evidence type="ECO:0000256" key="1">
    <source>
        <dbReference type="SAM" id="Phobius"/>
    </source>
</evidence>
<reference evidence="2 3" key="1">
    <citation type="submission" date="2019-12" db="EMBL/GenBank/DDBJ databases">
        <title>Whole-genome analyses of novel actinobacteria.</title>
        <authorList>
            <person name="Sahin N."/>
            <person name="Saygin H."/>
        </authorList>
    </citation>
    <scope>NUCLEOTIDE SEQUENCE [LARGE SCALE GENOMIC DNA]</scope>
    <source>
        <strain evidence="2 3">KC615</strain>
    </source>
</reference>
<gene>
    <name evidence="2" type="ORF">GSM42_08130</name>
</gene>
<dbReference type="Proteomes" id="UP000430692">
    <property type="component" value="Unassembled WGS sequence"/>
</dbReference>
<keyword evidence="3" id="KW-1185">Reference proteome</keyword>
<dbReference type="RefSeq" id="WP_160801047.1">
    <property type="nucleotide sequence ID" value="NZ_WUUL01000004.1"/>
</dbReference>
<feature type="transmembrane region" description="Helical" evidence="1">
    <location>
        <begin position="104"/>
        <end position="128"/>
    </location>
</feature>
<organism evidence="2 3">
    <name type="scientific">Shimazuella alba</name>
    <dbReference type="NCBI Taxonomy" id="2690964"/>
    <lineage>
        <taxon>Bacteria</taxon>
        <taxon>Bacillati</taxon>
        <taxon>Bacillota</taxon>
        <taxon>Bacilli</taxon>
        <taxon>Bacillales</taxon>
        <taxon>Thermoactinomycetaceae</taxon>
        <taxon>Shimazuella</taxon>
    </lineage>
</organism>
<dbReference type="AlphaFoldDB" id="A0A6I4VYY5"/>
<accession>A0A6I4VYY5</accession>
<comment type="caution">
    <text evidence="2">The sequence shown here is derived from an EMBL/GenBank/DDBJ whole genome shotgun (WGS) entry which is preliminary data.</text>
</comment>
<keyword evidence="1" id="KW-1133">Transmembrane helix</keyword>
<protein>
    <submittedName>
        <fullName evidence="2">Uncharacterized protein</fullName>
    </submittedName>
</protein>
<keyword evidence="1" id="KW-0472">Membrane</keyword>
<evidence type="ECO:0000313" key="2">
    <source>
        <dbReference type="EMBL" id="MXQ53694.1"/>
    </source>
</evidence>
<evidence type="ECO:0000313" key="3">
    <source>
        <dbReference type="Proteomes" id="UP000430692"/>
    </source>
</evidence>
<dbReference type="EMBL" id="WUUL01000004">
    <property type="protein sequence ID" value="MXQ53694.1"/>
    <property type="molecule type" value="Genomic_DNA"/>
</dbReference>
<feature type="transmembrane region" description="Helical" evidence="1">
    <location>
        <begin position="42"/>
        <end position="60"/>
    </location>
</feature>
<keyword evidence="1" id="KW-0812">Transmembrane</keyword>
<proteinExistence type="predicted"/>
<feature type="transmembrane region" description="Helical" evidence="1">
    <location>
        <begin position="67"/>
        <end position="92"/>
    </location>
</feature>
<sequence length="134" mass="14370">MSYSNINTRLNWKLIAFLSFIALARPLMSTLGISDAIGQPVASITATIIISITWIITIFIKQDSQPVLTLILVGVGYGILAIILSGIFSPILTGQLQGPLTNPLAMVSVLVTNSIWGLCAGLITTTLFKIQKKL</sequence>
<name>A0A6I4VYY5_9BACL</name>